<proteinExistence type="predicted"/>
<organism evidence="2 3">
    <name type="scientific">Flaviaesturariibacter amylovorans</name>
    <dbReference type="NCBI Taxonomy" id="1084520"/>
    <lineage>
        <taxon>Bacteria</taxon>
        <taxon>Pseudomonadati</taxon>
        <taxon>Bacteroidota</taxon>
        <taxon>Chitinophagia</taxon>
        <taxon>Chitinophagales</taxon>
        <taxon>Chitinophagaceae</taxon>
        <taxon>Flaviaestuariibacter</taxon>
    </lineage>
</organism>
<keyword evidence="1" id="KW-1133">Transmembrane helix</keyword>
<evidence type="ECO:0000256" key="1">
    <source>
        <dbReference type="SAM" id="Phobius"/>
    </source>
</evidence>
<accession>A0ABP8GYV3</accession>
<feature type="transmembrane region" description="Helical" evidence="1">
    <location>
        <begin position="47"/>
        <end position="67"/>
    </location>
</feature>
<keyword evidence="1" id="KW-0812">Transmembrane</keyword>
<dbReference type="RefSeq" id="WP_345255956.1">
    <property type="nucleotide sequence ID" value="NZ_BAABGY010000007.1"/>
</dbReference>
<comment type="caution">
    <text evidence="2">The sequence shown here is derived from an EMBL/GenBank/DDBJ whole genome shotgun (WGS) entry which is preliminary data.</text>
</comment>
<protein>
    <submittedName>
        <fullName evidence="2">Uncharacterized protein</fullName>
    </submittedName>
</protein>
<dbReference type="Proteomes" id="UP001501725">
    <property type="component" value="Unassembled WGS sequence"/>
</dbReference>
<feature type="transmembrane region" description="Helical" evidence="1">
    <location>
        <begin position="12"/>
        <end position="35"/>
    </location>
</feature>
<name>A0ABP8GYV3_9BACT</name>
<keyword evidence="3" id="KW-1185">Reference proteome</keyword>
<gene>
    <name evidence="2" type="ORF">GCM10023184_23910</name>
</gene>
<sequence length="142" mass="16442">MSEQNFKNHTRLSGGYHGLTFSLILILLVGAIRYWSRAATEDKYAPVLFVLTAVILIFLFFFIRIFALRAQDRAIRAEENLRHFFLTGKAFDRSLRLGQIIALRFASDEELPALAERAAREKLAPKDIKMAIRNWRADHHRV</sequence>
<dbReference type="InterPro" id="IPR045385">
    <property type="entry name" value="DUF6526"/>
</dbReference>
<dbReference type="EMBL" id="BAABGY010000007">
    <property type="protein sequence ID" value="GAA4331777.1"/>
    <property type="molecule type" value="Genomic_DNA"/>
</dbReference>
<keyword evidence="1" id="KW-0472">Membrane</keyword>
<reference evidence="3" key="1">
    <citation type="journal article" date="2019" name="Int. J. Syst. Evol. Microbiol.">
        <title>The Global Catalogue of Microorganisms (GCM) 10K type strain sequencing project: providing services to taxonomists for standard genome sequencing and annotation.</title>
        <authorList>
            <consortium name="The Broad Institute Genomics Platform"/>
            <consortium name="The Broad Institute Genome Sequencing Center for Infectious Disease"/>
            <person name="Wu L."/>
            <person name="Ma J."/>
        </authorList>
    </citation>
    <scope>NUCLEOTIDE SEQUENCE [LARGE SCALE GENOMIC DNA]</scope>
    <source>
        <strain evidence="3">JCM 17919</strain>
    </source>
</reference>
<evidence type="ECO:0000313" key="2">
    <source>
        <dbReference type="EMBL" id="GAA4331777.1"/>
    </source>
</evidence>
<dbReference type="Pfam" id="PF20136">
    <property type="entry name" value="DUF6526"/>
    <property type="match status" value="1"/>
</dbReference>
<evidence type="ECO:0000313" key="3">
    <source>
        <dbReference type="Proteomes" id="UP001501725"/>
    </source>
</evidence>